<organism evidence="3 4">
    <name type="scientific">Arachis hypogaea</name>
    <name type="common">Peanut</name>
    <dbReference type="NCBI Taxonomy" id="3818"/>
    <lineage>
        <taxon>Eukaryota</taxon>
        <taxon>Viridiplantae</taxon>
        <taxon>Streptophyta</taxon>
        <taxon>Embryophyta</taxon>
        <taxon>Tracheophyta</taxon>
        <taxon>Spermatophyta</taxon>
        <taxon>Magnoliopsida</taxon>
        <taxon>eudicotyledons</taxon>
        <taxon>Gunneridae</taxon>
        <taxon>Pentapetalae</taxon>
        <taxon>rosids</taxon>
        <taxon>fabids</taxon>
        <taxon>Fabales</taxon>
        <taxon>Fabaceae</taxon>
        <taxon>Papilionoideae</taxon>
        <taxon>50 kb inversion clade</taxon>
        <taxon>dalbergioids sensu lato</taxon>
        <taxon>Dalbergieae</taxon>
        <taxon>Pterocarpus clade</taxon>
        <taxon>Arachis</taxon>
    </lineage>
</organism>
<feature type="transmembrane region" description="Helical" evidence="1">
    <location>
        <begin position="12"/>
        <end position="31"/>
    </location>
</feature>
<dbReference type="Pfam" id="PF03108">
    <property type="entry name" value="DBD_Tnp_Mut"/>
    <property type="match status" value="1"/>
</dbReference>
<feature type="domain" description="Transposase MuDR plant" evidence="2">
    <location>
        <begin position="170"/>
        <end position="226"/>
    </location>
</feature>
<evidence type="ECO:0000259" key="2">
    <source>
        <dbReference type="Pfam" id="PF03108"/>
    </source>
</evidence>
<keyword evidence="1" id="KW-1133">Transmembrane helix</keyword>
<proteinExistence type="predicted"/>
<gene>
    <name evidence="3" type="ORF">Ahy_A06g029278</name>
</gene>
<keyword evidence="1" id="KW-0812">Transmembrane</keyword>
<evidence type="ECO:0000313" key="4">
    <source>
        <dbReference type="Proteomes" id="UP000289738"/>
    </source>
</evidence>
<accession>A0A445CSW7</accession>
<dbReference type="EMBL" id="SDMP01000006">
    <property type="protein sequence ID" value="RYR54030.1"/>
    <property type="molecule type" value="Genomic_DNA"/>
</dbReference>
<reference evidence="3 4" key="1">
    <citation type="submission" date="2019-01" db="EMBL/GenBank/DDBJ databases">
        <title>Sequencing of cultivated peanut Arachis hypogaea provides insights into genome evolution and oil improvement.</title>
        <authorList>
            <person name="Chen X."/>
        </authorList>
    </citation>
    <scope>NUCLEOTIDE SEQUENCE [LARGE SCALE GENOMIC DNA]</scope>
    <source>
        <strain evidence="4">cv. Fuhuasheng</strain>
        <tissue evidence="3">Leaves</tissue>
    </source>
</reference>
<dbReference type="InterPro" id="IPR004332">
    <property type="entry name" value="Transposase_MuDR"/>
</dbReference>
<keyword evidence="1" id="KW-0472">Membrane</keyword>
<protein>
    <recommendedName>
        <fullName evidence="2">Transposase MuDR plant domain-containing protein</fullName>
    </recommendedName>
</protein>
<dbReference type="AlphaFoldDB" id="A0A445CSW7"/>
<dbReference type="Proteomes" id="UP000289738">
    <property type="component" value="Chromosome A06"/>
</dbReference>
<evidence type="ECO:0000313" key="3">
    <source>
        <dbReference type="EMBL" id="RYR54030.1"/>
    </source>
</evidence>
<comment type="caution">
    <text evidence="3">The sequence shown here is derived from an EMBL/GenBank/DDBJ whole genome shotgun (WGS) entry which is preliminary data.</text>
</comment>
<sequence>MGGIDSKEVGRVAYRFLYALSSGGFINRLFWIEGDQHVRLMFDVHARLMLQHYASVRDVIVSGGSSSSSPQVAPLDARPIHYAQPHDSAEEDNNEGDSYYVVQQDFFLDEYVPKTSTDGGARFLLPLPLPISQLSKVPSHYHTLSLDAMQLDDPFNAGQGEDYNTNGGLKFQIGHRFRNRDAIPMAVKNYSIRRNMEYRILELDRLKYRCHCKQFTNGCPWSFHLALHQNLNYYTLLFDTNHVSGPCSIG</sequence>
<name>A0A445CSW7_ARAHY</name>
<keyword evidence="4" id="KW-1185">Reference proteome</keyword>
<evidence type="ECO:0000256" key="1">
    <source>
        <dbReference type="SAM" id="Phobius"/>
    </source>
</evidence>